<evidence type="ECO:0000256" key="1">
    <source>
        <dbReference type="SAM" id="Phobius"/>
    </source>
</evidence>
<dbReference type="PIRSF" id="PIRSF031501">
    <property type="entry name" value="QueT"/>
    <property type="match status" value="1"/>
</dbReference>
<gene>
    <name evidence="2" type="ORF">LY60_03363</name>
</gene>
<dbReference type="PANTHER" id="PTHR40044:SF1">
    <property type="entry name" value="INTEGRAL MEMBRANE PROTEIN"/>
    <property type="match status" value="1"/>
</dbReference>
<feature type="transmembrane region" description="Helical" evidence="1">
    <location>
        <begin position="132"/>
        <end position="156"/>
    </location>
</feature>
<keyword evidence="1" id="KW-0812">Transmembrane</keyword>
<dbReference type="EMBL" id="VLKH01000013">
    <property type="protein sequence ID" value="TWH77597.1"/>
    <property type="molecule type" value="Genomic_DNA"/>
</dbReference>
<protein>
    <submittedName>
        <fullName evidence="2">Putative membrane protein</fullName>
    </submittedName>
</protein>
<feature type="transmembrane region" description="Helical" evidence="1">
    <location>
        <begin position="103"/>
        <end position="126"/>
    </location>
</feature>
<keyword evidence="3" id="KW-1185">Reference proteome</keyword>
<dbReference type="InterPro" id="IPR010387">
    <property type="entry name" value="QueT"/>
</dbReference>
<proteinExistence type="predicted"/>
<comment type="caution">
    <text evidence="2">The sequence shown here is derived from an EMBL/GenBank/DDBJ whole genome shotgun (WGS) entry which is preliminary data.</text>
</comment>
<keyword evidence="1" id="KW-0472">Membrane</keyword>
<feature type="transmembrane region" description="Helical" evidence="1">
    <location>
        <begin position="12"/>
        <end position="30"/>
    </location>
</feature>
<keyword evidence="1" id="KW-1133">Transmembrane helix</keyword>
<feature type="transmembrane region" description="Helical" evidence="1">
    <location>
        <begin position="72"/>
        <end position="91"/>
    </location>
</feature>
<dbReference type="OrthoDB" id="9786793at2"/>
<dbReference type="Proteomes" id="UP000315343">
    <property type="component" value="Unassembled WGS sequence"/>
</dbReference>
<sequence>MEKNVNLKFLTHTALIAAAYAALTYAFAFMSYGQVQFRVSEILVLFAFIEPKYGLGLVLGCILANFTSPLGVIDVVVGSFATLIAILYIAAIRKTFGYNKKSMYLASLGPVLSNAIFVGLELTYLFQTPFLLNALYVAIGEFVVVTLVGTQVVNAVMKNSALSERLTIN</sequence>
<dbReference type="AlphaFoldDB" id="A0A562J369"/>
<organism evidence="2 3">
    <name type="scientific">Sedimentibacter saalensis</name>
    <dbReference type="NCBI Taxonomy" id="130788"/>
    <lineage>
        <taxon>Bacteria</taxon>
        <taxon>Bacillati</taxon>
        <taxon>Bacillota</taxon>
        <taxon>Tissierellia</taxon>
        <taxon>Sedimentibacter</taxon>
    </lineage>
</organism>
<dbReference type="RefSeq" id="WP_145086432.1">
    <property type="nucleotide sequence ID" value="NZ_DAMBUX010000012.1"/>
</dbReference>
<feature type="transmembrane region" description="Helical" evidence="1">
    <location>
        <begin position="42"/>
        <end position="66"/>
    </location>
</feature>
<dbReference type="Pfam" id="PF06177">
    <property type="entry name" value="QueT"/>
    <property type="match status" value="1"/>
</dbReference>
<evidence type="ECO:0000313" key="2">
    <source>
        <dbReference type="EMBL" id="TWH77597.1"/>
    </source>
</evidence>
<name>A0A562J369_9FIRM</name>
<dbReference type="PANTHER" id="PTHR40044">
    <property type="entry name" value="INTEGRAL MEMBRANE PROTEIN-RELATED"/>
    <property type="match status" value="1"/>
</dbReference>
<accession>A0A562J369</accession>
<reference evidence="2 3" key="1">
    <citation type="submission" date="2019-07" db="EMBL/GenBank/DDBJ databases">
        <title>Genomic Encyclopedia of Type Strains, Phase I: the one thousand microbial genomes (KMG-I) project.</title>
        <authorList>
            <person name="Kyrpides N."/>
        </authorList>
    </citation>
    <scope>NUCLEOTIDE SEQUENCE [LARGE SCALE GENOMIC DNA]</scope>
    <source>
        <strain evidence="2 3">DSM 13558</strain>
    </source>
</reference>
<evidence type="ECO:0000313" key="3">
    <source>
        <dbReference type="Proteomes" id="UP000315343"/>
    </source>
</evidence>